<sequence>MNENEKNIYSVTKLRNEELFIQVKADNGEFNVILEALDHVQL</sequence>
<dbReference type="AlphaFoldDB" id="A0A6I7TNG1"/>
<dbReference type="Proteomes" id="UP000429980">
    <property type="component" value="Unassembled WGS sequence"/>
</dbReference>
<evidence type="ECO:0000313" key="2">
    <source>
        <dbReference type="EMBL" id="TWL34470.1"/>
    </source>
</evidence>
<keyword evidence="4" id="KW-1185">Reference proteome</keyword>
<comment type="caution">
    <text evidence="1">The sequence shown here is derived from an EMBL/GenBank/DDBJ whole genome shotgun (WGS) entry which is preliminary data.</text>
</comment>
<evidence type="ECO:0000313" key="1">
    <source>
        <dbReference type="EMBL" id="OLF96147.1"/>
    </source>
</evidence>
<evidence type="ECO:0000313" key="4">
    <source>
        <dbReference type="Proteomes" id="UP000429980"/>
    </source>
</evidence>
<dbReference type="EMBL" id="NILF01000064">
    <property type="protein sequence ID" value="TWL34470.1"/>
    <property type="molecule type" value="Genomic_DNA"/>
</dbReference>
<reference evidence="2 4" key="2">
    <citation type="submission" date="2019-06" db="EMBL/GenBank/DDBJ databases">
        <title>Genome sequence analysis of &gt;100 Bacillus licheniformis strains suggests intrinsic resistance to this species.</title>
        <authorList>
            <person name="Wels M."/>
            <person name="Siezen R.J."/>
            <person name="Johansen E."/>
            <person name="Stuer-Lauridsen B."/>
            <person name="Bjerre K."/>
            <person name="Nielsen B.K.K."/>
        </authorList>
    </citation>
    <scope>NUCLEOTIDE SEQUENCE [LARGE SCALE GENOMIC DNA]</scope>
    <source>
        <strain evidence="2 4">BAC-15381</strain>
    </source>
</reference>
<reference evidence="1 3" key="1">
    <citation type="journal article" date="2016" name="Front. Microbiol.">
        <title>High-Level Heat Resistance of Spores of Bacillus amyloliquefaciens and Bacillus licheniformis Results from the Presence of a spoVA Operon in a Tn1546 Transposon.</title>
        <authorList>
            <person name="Berendsen E.M."/>
            <person name="Koning R.A."/>
            <person name="Boekhorst J."/>
            <person name="de Jong A."/>
            <person name="Kuipers O.P."/>
            <person name="Wells-Bennik M.H."/>
        </authorList>
    </citation>
    <scope>NUCLEOTIDE SEQUENCE [LARGE SCALE GENOMIC DNA]</scope>
    <source>
        <strain evidence="1 3">B4121</strain>
    </source>
</reference>
<name>A0A6I7TNG1_9BACI</name>
<gene>
    <name evidence="1" type="ORF">B4121_1143</name>
    <name evidence="2" type="ORF">CHCC15381_0544</name>
</gene>
<proteinExistence type="predicted"/>
<accession>A0A6I7TNG1</accession>
<dbReference type="Proteomes" id="UP000185604">
    <property type="component" value="Unassembled WGS sequence"/>
</dbReference>
<organism evidence="1 3">
    <name type="scientific">Bacillus paralicheniformis</name>
    <dbReference type="NCBI Taxonomy" id="1648923"/>
    <lineage>
        <taxon>Bacteria</taxon>
        <taxon>Bacillati</taxon>
        <taxon>Bacillota</taxon>
        <taxon>Bacilli</taxon>
        <taxon>Bacillales</taxon>
        <taxon>Bacillaceae</taxon>
        <taxon>Bacillus</taxon>
    </lineage>
</organism>
<protein>
    <submittedName>
        <fullName evidence="1">Uncharacterized protein</fullName>
    </submittedName>
</protein>
<dbReference type="EMBL" id="LKPO01000007">
    <property type="protein sequence ID" value="OLF96147.1"/>
    <property type="molecule type" value="Genomic_DNA"/>
</dbReference>
<evidence type="ECO:0000313" key="3">
    <source>
        <dbReference type="Proteomes" id="UP000185604"/>
    </source>
</evidence>